<dbReference type="PANTHER" id="PTHR11999:SF70">
    <property type="entry name" value="MIP05841P"/>
    <property type="match status" value="1"/>
</dbReference>
<evidence type="ECO:0000256" key="3">
    <source>
        <dbReference type="ARBA" id="ARBA00022793"/>
    </source>
</evidence>
<keyword evidence="5" id="KW-0456">Lyase</keyword>
<dbReference type="Proteomes" id="UP001303046">
    <property type="component" value="Unassembled WGS sequence"/>
</dbReference>
<keyword evidence="7" id="KW-1133">Transmembrane helix</keyword>
<keyword evidence="9" id="KW-1185">Reference proteome</keyword>
<sequence>MEGVFRKVIAIIISTAASTVYSSKTITFVPVGENVNDVAFDTVLHILMREFGVRVKYLPTFSDRCEIYKQLSRKYVPVPGQSMLFFISVDETRPTCKEDGGNVLVVRMYNISDSHAVHLFKYGEMKKNKESDVIGTTYDIIEHLHRVTTVSSDLFVPHYETGLLKVGKVKSGIPIPGYLALAFSLGTVLAFAILVRVWVNYRKKSTKFPVKSIDVTSSRKTSKRRKDERFGSRPEKRKKRKERNTSKKQLNELPSEPWTDFSKGMSKETWEELASVISRRRNLEEVLENPVNASEFLFYLHRLTRLAIEYFDDPSAFNVTADLSPGFLYRTMPRFAPANPEPFTAICEDLKRKILPGMTHWQHPRFYAYFPAGRRYPDVLAEIVTSAMAFNVFSWESCPSLNELEHAIVNWVGRAFGLPEAFLFQESLQKSTGGGSIVGSASDAIFCSVMVSRKWKINMVKAQQTSSGISEYETTHDIVKKLVVYCSKDAHSGIEKACKVAMVRCRPIQPLEENGWGITGAQLEKHILKDMKNGLIPTHIHCTLGTSATAADDHLDSIWPIAEKYGLWIHCDASYSGNAWIDEKFRTNATAVAHAHSINVNLHKFLLFSGMTCLVWTRERKFYKDPFTTPSFQKLPLQDTTDMRDWGIHVSRRNKALKIWMSIRLNGLKGLRYHLNNSVEMCTYFESMVAKHPNLKIFSRKLALFTFYYEEPGNSKEENNKYTEDLCQFINQSHMLFLAHTKVHDINLIRVSISYERINRSVIEESWNILRNLVDEFTKRKNDPYLLQTKMVTPAPRYTRPIRPSLVDYAAISPHPLSPHPQLSTGTTVPSNTASQQM</sequence>
<evidence type="ECO:0000256" key="5">
    <source>
        <dbReference type="ARBA" id="ARBA00023239"/>
    </source>
</evidence>
<dbReference type="PRINTS" id="PR00800">
    <property type="entry name" value="YHDCRBOXLASE"/>
</dbReference>
<dbReference type="SUPFAM" id="SSF53383">
    <property type="entry name" value="PLP-dependent transferases"/>
    <property type="match status" value="1"/>
</dbReference>
<dbReference type="InterPro" id="IPR015422">
    <property type="entry name" value="PyrdxlP-dep_Trfase_small"/>
</dbReference>
<comment type="caution">
    <text evidence="8">The sequence shown here is derived from an EMBL/GenBank/DDBJ whole genome shotgun (WGS) entry which is preliminary data.</text>
</comment>
<dbReference type="InterPro" id="IPR010977">
    <property type="entry name" value="Aromatic_deC"/>
</dbReference>
<evidence type="ECO:0000256" key="2">
    <source>
        <dbReference type="ARBA" id="ARBA00009533"/>
    </source>
</evidence>
<evidence type="ECO:0000313" key="8">
    <source>
        <dbReference type="EMBL" id="KAK6742281.1"/>
    </source>
</evidence>
<feature type="region of interest" description="Disordered" evidence="6">
    <location>
        <begin position="219"/>
        <end position="260"/>
    </location>
</feature>
<feature type="compositionally biased region" description="Polar residues" evidence="6">
    <location>
        <begin position="825"/>
        <end position="838"/>
    </location>
</feature>
<gene>
    <name evidence="8" type="primary">Necator_chrIII.g10643</name>
    <name evidence="8" type="ORF">RB195_009878</name>
</gene>
<dbReference type="PANTHER" id="PTHR11999">
    <property type="entry name" value="GROUP II PYRIDOXAL-5-PHOSPHATE DECARBOXYLASE"/>
    <property type="match status" value="1"/>
</dbReference>
<name>A0ABR1CVC5_NECAM</name>
<comment type="cofactor">
    <cofactor evidence="1">
        <name>pyridoxal 5'-phosphate</name>
        <dbReference type="ChEBI" id="CHEBI:597326"/>
    </cofactor>
</comment>
<keyword evidence="7" id="KW-0472">Membrane</keyword>
<evidence type="ECO:0000256" key="1">
    <source>
        <dbReference type="ARBA" id="ARBA00001933"/>
    </source>
</evidence>
<evidence type="ECO:0000256" key="7">
    <source>
        <dbReference type="SAM" id="Phobius"/>
    </source>
</evidence>
<dbReference type="Gene3D" id="1.20.1340.10">
    <property type="entry name" value="dopa decarboxylase, N-terminal domain"/>
    <property type="match status" value="1"/>
</dbReference>
<evidence type="ECO:0000256" key="6">
    <source>
        <dbReference type="SAM" id="MobiDB-lite"/>
    </source>
</evidence>
<organism evidence="8 9">
    <name type="scientific">Necator americanus</name>
    <name type="common">Human hookworm</name>
    <dbReference type="NCBI Taxonomy" id="51031"/>
    <lineage>
        <taxon>Eukaryota</taxon>
        <taxon>Metazoa</taxon>
        <taxon>Ecdysozoa</taxon>
        <taxon>Nematoda</taxon>
        <taxon>Chromadorea</taxon>
        <taxon>Rhabditida</taxon>
        <taxon>Rhabditina</taxon>
        <taxon>Rhabditomorpha</taxon>
        <taxon>Strongyloidea</taxon>
        <taxon>Ancylostomatidae</taxon>
        <taxon>Bunostominae</taxon>
        <taxon>Necator</taxon>
    </lineage>
</organism>
<accession>A0ABR1CVC5</accession>
<feature type="transmembrane region" description="Helical" evidence="7">
    <location>
        <begin position="178"/>
        <end position="199"/>
    </location>
</feature>
<evidence type="ECO:0000256" key="4">
    <source>
        <dbReference type="ARBA" id="ARBA00022898"/>
    </source>
</evidence>
<evidence type="ECO:0008006" key="10">
    <source>
        <dbReference type="Google" id="ProtNLM"/>
    </source>
</evidence>
<proteinExistence type="inferred from homology"/>
<feature type="compositionally biased region" description="Basic and acidic residues" evidence="6">
    <location>
        <begin position="225"/>
        <end position="234"/>
    </location>
</feature>
<protein>
    <recommendedName>
        <fullName evidence="10">Pyridoxal-dependent decarboxylase domain protein</fullName>
    </recommendedName>
</protein>
<dbReference type="InterPro" id="IPR002129">
    <property type="entry name" value="PyrdxlP-dep_de-COase"/>
</dbReference>
<feature type="region of interest" description="Disordered" evidence="6">
    <location>
        <begin position="817"/>
        <end position="838"/>
    </location>
</feature>
<dbReference type="Gene3D" id="3.40.640.10">
    <property type="entry name" value="Type I PLP-dependent aspartate aminotransferase-like (Major domain)"/>
    <property type="match status" value="1"/>
</dbReference>
<keyword evidence="3" id="KW-0210">Decarboxylase</keyword>
<dbReference type="Pfam" id="PF00282">
    <property type="entry name" value="Pyridoxal_deC"/>
    <property type="match status" value="1"/>
</dbReference>
<dbReference type="Gene3D" id="3.90.1150.10">
    <property type="entry name" value="Aspartate Aminotransferase, domain 1"/>
    <property type="match status" value="1"/>
</dbReference>
<comment type="similarity">
    <text evidence="2">Belongs to the group II decarboxylase family.</text>
</comment>
<dbReference type="InterPro" id="IPR015421">
    <property type="entry name" value="PyrdxlP-dep_Trfase_major"/>
</dbReference>
<dbReference type="InterPro" id="IPR015424">
    <property type="entry name" value="PyrdxlP-dep_Trfase"/>
</dbReference>
<evidence type="ECO:0000313" key="9">
    <source>
        <dbReference type="Proteomes" id="UP001303046"/>
    </source>
</evidence>
<keyword evidence="4" id="KW-0663">Pyridoxal phosphate</keyword>
<keyword evidence="7" id="KW-0812">Transmembrane</keyword>
<dbReference type="EMBL" id="JAVFWL010000003">
    <property type="protein sequence ID" value="KAK6742281.1"/>
    <property type="molecule type" value="Genomic_DNA"/>
</dbReference>
<reference evidence="8 9" key="1">
    <citation type="submission" date="2023-08" db="EMBL/GenBank/DDBJ databases">
        <title>A Necator americanus chromosomal reference genome.</title>
        <authorList>
            <person name="Ilik V."/>
            <person name="Petrzelkova K.J."/>
            <person name="Pardy F."/>
            <person name="Fuh T."/>
            <person name="Niatou-Singa F.S."/>
            <person name="Gouil Q."/>
            <person name="Baker L."/>
            <person name="Ritchie M.E."/>
            <person name="Jex A.R."/>
            <person name="Gazzola D."/>
            <person name="Li H."/>
            <person name="Toshio Fujiwara R."/>
            <person name="Zhan B."/>
            <person name="Aroian R.V."/>
            <person name="Pafco B."/>
            <person name="Schwarz E.M."/>
        </authorList>
    </citation>
    <scope>NUCLEOTIDE SEQUENCE [LARGE SCALE GENOMIC DNA]</scope>
    <source>
        <strain evidence="8 9">Aroian</strain>
        <tissue evidence="8">Whole animal</tissue>
    </source>
</reference>